<comment type="subcellular location">
    <subcellularLocation>
        <location evidence="3">Endoplasmic reticulum membrane</location>
        <topology evidence="3">Peripheral membrane protein</topology>
    </subcellularLocation>
    <subcellularLocation>
        <location evidence="2">Microsome membrane</location>
        <topology evidence="2">Peripheral membrane protein</topology>
    </subcellularLocation>
</comment>
<accession>A0A6M2DMC5</accession>
<keyword evidence="7" id="KW-0256">Endoplasmic reticulum</keyword>
<evidence type="ECO:0000256" key="10">
    <source>
        <dbReference type="ARBA" id="ARBA00023004"/>
    </source>
</evidence>
<dbReference type="GO" id="GO:0005506">
    <property type="term" value="F:iron ion binding"/>
    <property type="evidence" value="ECO:0007669"/>
    <property type="project" value="InterPro"/>
</dbReference>
<evidence type="ECO:0000256" key="7">
    <source>
        <dbReference type="ARBA" id="ARBA00022824"/>
    </source>
</evidence>
<dbReference type="CDD" id="cd11056">
    <property type="entry name" value="CYP6-like"/>
    <property type="match status" value="1"/>
</dbReference>
<keyword evidence="12 15" id="KW-0472">Membrane</keyword>
<feature type="binding site" description="axial binding residue" evidence="13">
    <location>
        <position position="452"/>
    </location>
    <ligand>
        <name>heme</name>
        <dbReference type="ChEBI" id="CHEBI:30413"/>
    </ligand>
    <ligandPart>
        <name>Fe</name>
        <dbReference type="ChEBI" id="CHEBI:18248"/>
    </ligandPart>
</feature>
<comment type="similarity">
    <text evidence="4 14">Belongs to the cytochrome P450 family.</text>
</comment>
<dbReference type="InterPro" id="IPR050476">
    <property type="entry name" value="Insect_CytP450_Detox"/>
</dbReference>
<name>A0A6M2DMC5_XENCH</name>
<sequence length="511" mass="59596">MLEYFGLHLLLILPVLVIGLLYYYTEKHFQYWKKKGVKYEKPIPFFGNIKDIMLMRVNTAQGMQRLYNLFPDEPFIGFYQSKKPVLLIRDPDLVKQVLVKDFQHFPNRGIASNYKLDPLSENLFNLEGQKWKDLRHKLTPTFTSGKLKSMFASLAECGKEFNMYLKEIADKQSIFEMLDLSGNFTTQVIGSCVFGININSIKDPNSEFRRMGKKAFESSKMVFVKRFIRSTMPALFRFLRLKAISLDVENFFLTVVKDMVDYRTKNNVKRADFLQILIDLREQELQGTNENKQLNFKMDDNLLAAQMFVFFVAGFETSSTTMSFCLYELALNPDIQKKVHEEIDEILKQDDNLSYENILKLEYLEQVVSETMRKHSPAGNLIRKCEMSYTLPDTNIMLNKGDSIIIPIHALHHDPKYYPNPEVFDPDRFSKDVKEARHPYCYLPFGEGPRICIGLRFAKFQTMVGLISILQDFEVNTCEETEIPLTYNPKNFVLRAKNGVRLKLERRTTTV</sequence>
<dbReference type="Pfam" id="PF00067">
    <property type="entry name" value="p450"/>
    <property type="match status" value="1"/>
</dbReference>
<dbReference type="InterPro" id="IPR001128">
    <property type="entry name" value="Cyt_P450"/>
</dbReference>
<keyword evidence="11 14" id="KW-0503">Monooxygenase</keyword>
<evidence type="ECO:0000256" key="8">
    <source>
        <dbReference type="ARBA" id="ARBA00022848"/>
    </source>
</evidence>
<evidence type="ECO:0000256" key="1">
    <source>
        <dbReference type="ARBA" id="ARBA00001971"/>
    </source>
</evidence>
<dbReference type="SUPFAM" id="SSF48264">
    <property type="entry name" value="Cytochrome P450"/>
    <property type="match status" value="1"/>
</dbReference>
<dbReference type="PRINTS" id="PR00385">
    <property type="entry name" value="P450"/>
</dbReference>
<dbReference type="FunFam" id="1.10.630.10:FF:000042">
    <property type="entry name" value="Cytochrome P450"/>
    <property type="match status" value="1"/>
</dbReference>
<evidence type="ECO:0000256" key="3">
    <source>
        <dbReference type="ARBA" id="ARBA00004406"/>
    </source>
</evidence>
<keyword evidence="9 14" id="KW-0560">Oxidoreductase</keyword>
<evidence type="ECO:0000256" key="6">
    <source>
        <dbReference type="ARBA" id="ARBA00022723"/>
    </source>
</evidence>
<reference evidence="16" key="1">
    <citation type="submission" date="2020-03" db="EMBL/GenBank/DDBJ databases">
        <title>Transcriptomic Profiling of the Digestive Tract of the Rat Flea, Xenopsylla cheopis, Following Blood Feeding and Infection with Yersinia pestis.</title>
        <authorList>
            <person name="Bland D.M."/>
            <person name="Martens C.A."/>
            <person name="Virtaneva K."/>
            <person name="Kanakabandi K."/>
            <person name="Long D."/>
            <person name="Rosenke R."/>
            <person name="Saturday G.A."/>
            <person name="Hoyt F.H."/>
            <person name="Bruno D.P."/>
            <person name="Ribeiro J.M.C."/>
            <person name="Hinnebusch J."/>
        </authorList>
    </citation>
    <scope>NUCLEOTIDE SEQUENCE</scope>
</reference>
<dbReference type="GO" id="GO:0004497">
    <property type="term" value="F:monooxygenase activity"/>
    <property type="evidence" value="ECO:0007669"/>
    <property type="project" value="UniProtKB-KW"/>
</dbReference>
<dbReference type="GO" id="GO:0005789">
    <property type="term" value="C:endoplasmic reticulum membrane"/>
    <property type="evidence" value="ECO:0007669"/>
    <property type="project" value="UniProtKB-SubCell"/>
</dbReference>
<comment type="cofactor">
    <cofactor evidence="1 13">
        <name>heme</name>
        <dbReference type="ChEBI" id="CHEBI:30413"/>
    </cofactor>
</comment>
<evidence type="ECO:0000256" key="2">
    <source>
        <dbReference type="ARBA" id="ARBA00004174"/>
    </source>
</evidence>
<dbReference type="EMBL" id="GIIL01002271">
    <property type="protein sequence ID" value="NOV45997.1"/>
    <property type="molecule type" value="Transcribed_RNA"/>
</dbReference>
<evidence type="ECO:0000256" key="14">
    <source>
        <dbReference type="RuleBase" id="RU000461"/>
    </source>
</evidence>
<keyword evidence="15" id="KW-1133">Transmembrane helix</keyword>
<dbReference type="InterPro" id="IPR017972">
    <property type="entry name" value="Cyt_P450_CS"/>
</dbReference>
<feature type="transmembrane region" description="Helical" evidence="15">
    <location>
        <begin position="6"/>
        <end position="25"/>
    </location>
</feature>
<keyword evidence="8" id="KW-0492">Microsome</keyword>
<evidence type="ECO:0000256" key="13">
    <source>
        <dbReference type="PIRSR" id="PIRSR602401-1"/>
    </source>
</evidence>
<dbReference type="Gene3D" id="1.10.630.10">
    <property type="entry name" value="Cytochrome P450"/>
    <property type="match status" value="1"/>
</dbReference>
<dbReference type="AlphaFoldDB" id="A0A6M2DMC5"/>
<dbReference type="PRINTS" id="PR00463">
    <property type="entry name" value="EP450I"/>
</dbReference>
<dbReference type="GO" id="GO:0020037">
    <property type="term" value="F:heme binding"/>
    <property type="evidence" value="ECO:0007669"/>
    <property type="project" value="InterPro"/>
</dbReference>
<dbReference type="PANTHER" id="PTHR24292:SF54">
    <property type="entry name" value="CYP9F3-RELATED"/>
    <property type="match status" value="1"/>
</dbReference>
<organism evidence="16">
    <name type="scientific">Xenopsylla cheopis</name>
    <name type="common">Oriental rat flea</name>
    <name type="synonym">Pulex cheopis</name>
    <dbReference type="NCBI Taxonomy" id="163159"/>
    <lineage>
        <taxon>Eukaryota</taxon>
        <taxon>Metazoa</taxon>
        <taxon>Ecdysozoa</taxon>
        <taxon>Arthropoda</taxon>
        <taxon>Hexapoda</taxon>
        <taxon>Insecta</taxon>
        <taxon>Pterygota</taxon>
        <taxon>Neoptera</taxon>
        <taxon>Endopterygota</taxon>
        <taxon>Siphonaptera</taxon>
        <taxon>Pulicidae</taxon>
        <taxon>Xenopsyllinae</taxon>
        <taxon>Xenopsylla</taxon>
    </lineage>
</organism>
<evidence type="ECO:0000313" key="16">
    <source>
        <dbReference type="EMBL" id="NOV45997.1"/>
    </source>
</evidence>
<evidence type="ECO:0000256" key="12">
    <source>
        <dbReference type="ARBA" id="ARBA00023136"/>
    </source>
</evidence>
<dbReference type="InterPro" id="IPR002401">
    <property type="entry name" value="Cyt_P450_E_grp-I"/>
</dbReference>
<evidence type="ECO:0000256" key="4">
    <source>
        <dbReference type="ARBA" id="ARBA00010617"/>
    </source>
</evidence>
<dbReference type="PANTHER" id="PTHR24292">
    <property type="entry name" value="CYTOCHROME P450"/>
    <property type="match status" value="1"/>
</dbReference>
<evidence type="ECO:0000256" key="5">
    <source>
        <dbReference type="ARBA" id="ARBA00022617"/>
    </source>
</evidence>
<keyword evidence="6 13" id="KW-0479">Metal-binding</keyword>
<dbReference type="InterPro" id="IPR036396">
    <property type="entry name" value="Cyt_P450_sf"/>
</dbReference>
<proteinExistence type="inferred from homology"/>
<keyword evidence="15" id="KW-0812">Transmembrane</keyword>
<dbReference type="PROSITE" id="PS00086">
    <property type="entry name" value="CYTOCHROME_P450"/>
    <property type="match status" value="1"/>
</dbReference>
<protein>
    <submittedName>
        <fullName evidence="16">Putative cytochrome</fullName>
    </submittedName>
</protein>
<evidence type="ECO:0000256" key="9">
    <source>
        <dbReference type="ARBA" id="ARBA00023002"/>
    </source>
</evidence>
<keyword evidence="10 13" id="KW-0408">Iron</keyword>
<keyword evidence="5 13" id="KW-0349">Heme</keyword>
<evidence type="ECO:0000256" key="11">
    <source>
        <dbReference type="ARBA" id="ARBA00023033"/>
    </source>
</evidence>
<evidence type="ECO:0000256" key="15">
    <source>
        <dbReference type="SAM" id="Phobius"/>
    </source>
</evidence>
<dbReference type="GO" id="GO:0016705">
    <property type="term" value="F:oxidoreductase activity, acting on paired donors, with incorporation or reduction of molecular oxygen"/>
    <property type="evidence" value="ECO:0007669"/>
    <property type="project" value="InterPro"/>
</dbReference>